<accession>A0A0C2WU95</accession>
<dbReference type="Proteomes" id="UP000054549">
    <property type="component" value="Unassembled WGS sequence"/>
</dbReference>
<protein>
    <submittedName>
        <fullName evidence="1">Uncharacterized protein</fullName>
    </submittedName>
</protein>
<dbReference type="InParanoid" id="A0A0C2WU95"/>
<dbReference type="OrthoDB" id="2669721at2759"/>
<keyword evidence="2" id="KW-1185">Reference proteome</keyword>
<proteinExistence type="predicted"/>
<dbReference type="HOGENOM" id="CLU_174460_1_0_1"/>
<organism evidence="1 2">
    <name type="scientific">Amanita muscaria (strain Koide BX008)</name>
    <dbReference type="NCBI Taxonomy" id="946122"/>
    <lineage>
        <taxon>Eukaryota</taxon>
        <taxon>Fungi</taxon>
        <taxon>Dikarya</taxon>
        <taxon>Basidiomycota</taxon>
        <taxon>Agaricomycotina</taxon>
        <taxon>Agaricomycetes</taxon>
        <taxon>Agaricomycetidae</taxon>
        <taxon>Agaricales</taxon>
        <taxon>Pluteineae</taxon>
        <taxon>Amanitaceae</taxon>
        <taxon>Amanita</taxon>
    </lineage>
</organism>
<gene>
    <name evidence="1" type="ORF">M378DRAFT_63364</name>
</gene>
<dbReference type="EMBL" id="KN818307">
    <property type="protein sequence ID" value="KIL59913.1"/>
    <property type="molecule type" value="Genomic_DNA"/>
</dbReference>
<feature type="non-terminal residue" evidence="1">
    <location>
        <position position="67"/>
    </location>
</feature>
<feature type="non-terminal residue" evidence="1">
    <location>
        <position position="1"/>
    </location>
</feature>
<name>A0A0C2WU95_AMAMK</name>
<sequence>ALHYGEIQYFFRIRRDAFALISRYSEPDQELLEQSHHSLYVARYQGKESLQIINVLSIRSVVGMVPF</sequence>
<dbReference type="AlphaFoldDB" id="A0A0C2WU95"/>
<reference evidence="1 2" key="1">
    <citation type="submission" date="2014-04" db="EMBL/GenBank/DDBJ databases">
        <title>Evolutionary Origins and Diversification of the Mycorrhizal Mutualists.</title>
        <authorList>
            <consortium name="DOE Joint Genome Institute"/>
            <consortium name="Mycorrhizal Genomics Consortium"/>
            <person name="Kohler A."/>
            <person name="Kuo A."/>
            <person name="Nagy L.G."/>
            <person name="Floudas D."/>
            <person name="Copeland A."/>
            <person name="Barry K.W."/>
            <person name="Cichocki N."/>
            <person name="Veneault-Fourrey C."/>
            <person name="LaButti K."/>
            <person name="Lindquist E.A."/>
            <person name="Lipzen A."/>
            <person name="Lundell T."/>
            <person name="Morin E."/>
            <person name="Murat C."/>
            <person name="Riley R."/>
            <person name="Ohm R."/>
            <person name="Sun H."/>
            <person name="Tunlid A."/>
            <person name="Henrissat B."/>
            <person name="Grigoriev I.V."/>
            <person name="Hibbett D.S."/>
            <person name="Martin F."/>
        </authorList>
    </citation>
    <scope>NUCLEOTIDE SEQUENCE [LARGE SCALE GENOMIC DNA]</scope>
    <source>
        <strain evidence="1 2">Koide BX008</strain>
    </source>
</reference>
<evidence type="ECO:0000313" key="1">
    <source>
        <dbReference type="EMBL" id="KIL59913.1"/>
    </source>
</evidence>
<evidence type="ECO:0000313" key="2">
    <source>
        <dbReference type="Proteomes" id="UP000054549"/>
    </source>
</evidence>